<reference evidence="7" key="1">
    <citation type="journal article" date="2014" name="Front. Microbiol.">
        <title>High frequency of phylogenetically diverse reductive dehalogenase-homologous genes in deep subseafloor sedimentary metagenomes.</title>
        <authorList>
            <person name="Kawai M."/>
            <person name="Futagami T."/>
            <person name="Toyoda A."/>
            <person name="Takaki Y."/>
            <person name="Nishi S."/>
            <person name="Hori S."/>
            <person name="Arai W."/>
            <person name="Tsubouchi T."/>
            <person name="Morono Y."/>
            <person name="Uchiyama I."/>
            <person name="Ito T."/>
            <person name="Fujiyama A."/>
            <person name="Inagaki F."/>
            <person name="Takami H."/>
        </authorList>
    </citation>
    <scope>NUCLEOTIDE SEQUENCE</scope>
    <source>
        <strain evidence="7">Expedition CK06-06</strain>
    </source>
</reference>
<feature type="domain" description="Pyruvate carboxyltransferase" evidence="6">
    <location>
        <begin position="32"/>
        <end position="130"/>
    </location>
</feature>
<evidence type="ECO:0000256" key="1">
    <source>
        <dbReference type="ARBA" id="ARBA00004689"/>
    </source>
</evidence>
<sequence length="130" mass="14724">MNEKERPWITERAYISPWTYEANEGISLPEQVMIYDVTLRDGEQYPGLVLRKEDKIRLAEALNDLGISRLEAGMPAVSQDDFEAVREIAKRVKTNVVAFCRGMRRDVDLAVDAGAWGVIVELPSNETLIE</sequence>
<dbReference type="EC" id="2.3.3.13" evidence="2"/>
<dbReference type="EMBL" id="BARS01045020">
    <property type="protein sequence ID" value="GAG28940.1"/>
    <property type="molecule type" value="Genomic_DNA"/>
</dbReference>
<dbReference type="AlphaFoldDB" id="X0WE54"/>
<dbReference type="PANTHER" id="PTHR10277:SF9">
    <property type="entry name" value="2-ISOPROPYLMALATE SYNTHASE 1, CHLOROPLASTIC-RELATED"/>
    <property type="match status" value="1"/>
</dbReference>
<dbReference type="InterPro" id="IPR050073">
    <property type="entry name" value="2-IPM_HCS-like"/>
</dbReference>
<evidence type="ECO:0000256" key="3">
    <source>
        <dbReference type="ARBA" id="ARBA00022605"/>
    </source>
</evidence>
<dbReference type="PANTHER" id="PTHR10277">
    <property type="entry name" value="HOMOCITRATE SYNTHASE-RELATED"/>
    <property type="match status" value="1"/>
</dbReference>
<dbReference type="InterPro" id="IPR013785">
    <property type="entry name" value="Aldolase_TIM"/>
</dbReference>
<dbReference type="Gene3D" id="3.20.20.70">
    <property type="entry name" value="Aldolase class I"/>
    <property type="match status" value="1"/>
</dbReference>
<dbReference type="Pfam" id="PF00682">
    <property type="entry name" value="HMGL-like"/>
    <property type="match status" value="1"/>
</dbReference>
<evidence type="ECO:0000256" key="2">
    <source>
        <dbReference type="ARBA" id="ARBA00012973"/>
    </source>
</evidence>
<feature type="non-terminal residue" evidence="7">
    <location>
        <position position="130"/>
    </location>
</feature>
<evidence type="ECO:0000259" key="6">
    <source>
        <dbReference type="PROSITE" id="PS50991"/>
    </source>
</evidence>
<name>X0WE54_9ZZZZ</name>
<accession>X0WE54</accession>
<keyword evidence="4" id="KW-0808">Transferase</keyword>
<evidence type="ECO:0000313" key="7">
    <source>
        <dbReference type="EMBL" id="GAG28940.1"/>
    </source>
</evidence>
<dbReference type="InterPro" id="IPR002034">
    <property type="entry name" value="AIPM/Hcit_synth_CS"/>
</dbReference>
<evidence type="ECO:0000256" key="4">
    <source>
        <dbReference type="ARBA" id="ARBA00022679"/>
    </source>
</evidence>
<dbReference type="PROSITE" id="PS00815">
    <property type="entry name" value="AIPM_HOMOCIT_SYNTH_1"/>
    <property type="match status" value="1"/>
</dbReference>
<keyword evidence="3" id="KW-0028">Amino-acid biosynthesis</keyword>
<comment type="caution">
    <text evidence="7">The sequence shown here is derived from an EMBL/GenBank/DDBJ whole genome shotgun (WGS) entry which is preliminary data.</text>
</comment>
<dbReference type="GO" id="GO:0003852">
    <property type="term" value="F:2-isopropylmalate synthase activity"/>
    <property type="evidence" value="ECO:0007669"/>
    <property type="project" value="UniProtKB-EC"/>
</dbReference>
<evidence type="ECO:0000256" key="5">
    <source>
        <dbReference type="ARBA" id="ARBA00023304"/>
    </source>
</evidence>
<dbReference type="GO" id="GO:0009098">
    <property type="term" value="P:L-leucine biosynthetic process"/>
    <property type="evidence" value="ECO:0007669"/>
    <property type="project" value="TreeGrafter"/>
</dbReference>
<dbReference type="PROSITE" id="PS50991">
    <property type="entry name" value="PYR_CT"/>
    <property type="match status" value="1"/>
</dbReference>
<dbReference type="InterPro" id="IPR000891">
    <property type="entry name" value="PYR_CT"/>
</dbReference>
<proteinExistence type="predicted"/>
<dbReference type="SUPFAM" id="SSF51569">
    <property type="entry name" value="Aldolase"/>
    <property type="match status" value="1"/>
</dbReference>
<keyword evidence="5" id="KW-0100">Branched-chain amino acid biosynthesis</keyword>
<protein>
    <recommendedName>
        <fullName evidence="2">2-isopropylmalate synthase</fullName>
        <ecNumber evidence="2">2.3.3.13</ecNumber>
    </recommendedName>
</protein>
<gene>
    <name evidence="7" type="ORF">S01H1_67936</name>
</gene>
<organism evidence="7">
    <name type="scientific">marine sediment metagenome</name>
    <dbReference type="NCBI Taxonomy" id="412755"/>
    <lineage>
        <taxon>unclassified sequences</taxon>
        <taxon>metagenomes</taxon>
        <taxon>ecological metagenomes</taxon>
    </lineage>
</organism>
<comment type="pathway">
    <text evidence="1">Amino-acid biosynthesis; L-leucine biosynthesis; L-leucine from 3-methyl-2-oxobutanoate: step 1/4.</text>
</comment>